<feature type="transmembrane region" description="Helical" evidence="1">
    <location>
        <begin position="44"/>
        <end position="68"/>
    </location>
</feature>
<sequence length="123" mass="11664">MSPSEFLTRLVGLLVAVAGGVLAWGGFLVPVAGARGVDLLARGAVADIVVAGGFAGIAFVAAGVAVLIDRGRALAVSVGGVVLVAAVVLLVVGTDSTTSVLGVGVVALGLLFAGASPGGRSTA</sequence>
<proteinExistence type="predicted"/>
<evidence type="ECO:0000256" key="1">
    <source>
        <dbReference type="SAM" id="Phobius"/>
    </source>
</evidence>
<dbReference type="Proteomes" id="UP001597085">
    <property type="component" value="Unassembled WGS sequence"/>
</dbReference>
<evidence type="ECO:0000313" key="2">
    <source>
        <dbReference type="EMBL" id="MFD1598576.1"/>
    </source>
</evidence>
<name>A0ABD6CKH5_9EURY</name>
<reference evidence="2 3" key="1">
    <citation type="journal article" date="2019" name="Int. J. Syst. Evol. Microbiol.">
        <title>The Global Catalogue of Microorganisms (GCM) 10K type strain sequencing project: providing services to taxonomists for standard genome sequencing and annotation.</title>
        <authorList>
            <consortium name="The Broad Institute Genomics Platform"/>
            <consortium name="The Broad Institute Genome Sequencing Center for Infectious Disease"/>
            <person name="Wu L."/>
            <person name="Ma J."/>
        </authorList>
    </citation>
    <scope>NUCLEOTIDE SEQUENCE [LARGE SCALE GENOMIC DNA]</scope>
    <source>
        <strain evidence="2 3">CGMCC 1.12121</strain>
    </source>
</reference>
<evidence type="ECO:0000313" key="3">
    <source>
        <dbReference type="Proteomes" id="UP001597085"/>
    </source>
</evidence>
<keyword evidence="1" id="KW-0812">Transmembrane</keyword>
<accession>A0ABD6CKH5</accession>
<feature type="transmembrane region" description="Helical" evidence="1">
    <location>
        <begin position="74"/>
        <end position="93"/>
    </location>
</feature>
<comment type="caution">
    <text evidence="2">The sequence shown here is derived from an EMBL/GenBank/DDBJ whole genome shotgun (WGS) entry which is preliminary data.</text>
</comment>
<keyword evidence="1" id="KW-0472">Membrane</keyword>
<gene>
    <name evidence="2" type="ORF">ACFSBX_06355</name>
</gene>
<dbReference type="EMBL" id="JBHUDK010000005">
    <property type="protein sequence ID" value="MFD1598576.1"/>
    <property type="molecule type" value="Genomic_DNA"/>
</dbReference>
<feature type="transmembrane region" description="Helical" evidence="1">
    <location>
        <begin position="6"/>
        <end position="32"/>
    </location>
</feature>
<feature type="transmembrane region" description="Helical" evidence="1">
    <location>
        <begin position="100"/>
        <end position="119"/>
    </location>
</feature>
<organism evidence="2 3">
    <name type="scientific">Halobellus rarus</name>
    <dbReference type="NCBI Taxonomy" id="1126237"/>
    <lineage>
        <taxon>Archaea</taxon>
        <taxon>Methanobacteriati</taxon>
        <taxon>Methanobacteriota</taxon>
        <taxon>Stenosarchaea group</taxon>
        <taxon>Halobacteria</taxon>
        <taxon>Halobacteriales</taxon>
        <taxon>Haloferacaceae</taxon>
        <taxon>Halobellus</taxon>
    </lineage>
</organism>
<dbReference type="AlphaFoldDB" id="A0ABD6CKH5"/>
<dbReference type="RefSeq" id="WP_256419807.1">
    <property type="nucleotide sequence ID" value="NZ_JANHDI010000001.1"/>
</dbReference>
<evidence type="ECO:0008006" key="4">
    <source>
        <dbReference type="Google" id="ProtNLM"/>
    </source>
</evidence>
<keyword evidence="3" id="KW-1185">Reference proteome</keyword>
<keyword evidence="1" id="KW-1133">Transmembrane helix</keyword>
<protein>
    <recommendedName>
        <fullName evidence="4">Major facilitator superfamily (MFS) profile domain-containing protein</fullName>
    </recommendedName>
</protein>